<reference evidence="1" key="1">
    <citation type="submission" date="2022-03" db="EMBL/GenBank/DDBJ databases">
        <authorList>
            <person name="Sayadi A."/>
        </authorList>
    </citation>
    <scope>NUCLEOTIDE SEQUENCE</scope>
</reference>
<comment type="caution">
    <text evidence="1">The sequence shown here is derived from an EMBL/GenBank/DDBJ whole genome shotgun (WGS) entry which is preliminary data.</text>
</comment>
<organism evidence="1 2">
    <name type="scientific">Acanthoscelides obtectus</name>
    <name type="common">Bean weevil</name>
    <name type="synonym">Bruchus obtectus</name>
    <dbReference type="NCBI Taxonomy" id="200917"/>
    <lineage>
        <taxon>Eukaryota</taxon>
        <taxon>Metazoa</taxon>
        <taxon>Ecdysozoa</taxon>
        <taxon>Arthropoda</taxon>
        <taxon>Hexapoda</taxon>
        <taxon>Insecta</taxon>
        <taxon>Pterygota</taxon>
        <taxon>Neoptera</taxon>
        <taxon>Endopterygota</taxon>
        <taxon>Coleoptera</taxon>
        <taxon>Polyphaga</taxon>
        <taxon>Cucujiformia</taxon>
        <taxon>Chrysomeloidea</taxon>
        <taxon>Chrysomelidae</taxon>
        <taxon>Bruchinae</taxon>
        <taxon>Bruchini</taxon>
        <taxon>Acanthoscelides</taxon>
    </lineage>
</organism>
<protein>
    <submittedName>
        <fullName evidence="1">Uncharacterized protein</fullName>
    </submittedName>
</protein>
<gene>
    <name evidence="1" type="ORF">ACAOBT_LOCUS7451</name>
</gene>
<evidence type="ECO:0000313" key="1">
    <source>
        <dbReference type="EMBL" id="CAH1967542.1"/>
    </source>
</evidence>
<keyword evidence="2" id="KW-1185">Reference proteome</keyword>
<dbReference type="Proteomes" id="UP001152888">
    <property type="component" value="Unassembled WGS sequence"/>
</dbReference>
<dbReference type="EMBL" id="CAKOFQ010006745">
    <property type="protein sequence ID" value="CAH1967542.1"/>
    <property type="molecule type" value="Genomic_DNA"/>
</dbReference>
<name>A0A9P0K5H1_ACAOB</name>
<evidence type="ECO:0000313" key="2">
    <source>
        <dbReference type="Proteomes" id="UP001152888"/>
    </source>
</evidence>
<accession>A0A9P0K5H1</accession>
<proteinExistence type="predicted"/>
<sequence>MKAALEFRVHFIRVMRFGVSSTYFSYKCNDWDERNLRRRAAQSSTILSGKFLSIKKEAVWDVLYTQKNFTLYFRELGQKQIKALK</sequence>
<dbReference type="AlphaFoldDB" id="A0A9P0K5H1"/>